<protein>
    <submittedName>
        <fullName evidence="2">Uncharacterized protein</fullName>
    </submittedName>
</protein>
<keyword evidence="3" id="KW-1185">Reference proteome</keyword>
<evidence type="ECO:0000256" key="1">
    <source>
        <dbReference type="SAM" id="MobiDB-lite"/>
    </source>
</evidence>
<dbReference type="EMBL" id="KQ246048">
    <property type="protein sequence ID" value="KNC73123.1"/>
    <property type="molecule type" value="Genomic_DNA"/>
</dbReference>
<feature type="compositionally biased region" description="Basic residues" evidence="1">
    <location>
        <begin position="64"/>
        <end position="74"/>
    </location>
</feature>
<name>A0A0L0FAK6_9EUKA</name>
<dbReference type="Proteomes" id="UP000054560">
    <property type="component" value="Unassembled WGS sequence"/>
</dbReference>
<reference evidence="2 3" key="1">
    <citation type="submission" date="2011-02" db="EMBL/GenBank/DDBJ databases">
        <title>The Genome Sequence of Sphaeroforma arctica JP610.</title>
        <authorList>
            <consortium name="The Broad Institute Genome Sequencing Platform"/>
            <person name="Russ C."/>
            <person name="Cuomo C."/>
            <person name="Young S.K."/>
            <person name="Zeng Q."/>
            <person name="Gargeya S."/>
            <person name="Alvarado L."/>
            <person name="Berlin A."/>
            <person name="Chapman S.B."/>
            <person name="Chen Z."/>
            <person name="Freedman E."/>
            <person name="Gellesch M."/>
            <person name="Goldberg J."/>
            <person name="Griggs A."/>
            <person name="Gujja S."/>
            <person name="Heilman E."/>
            <person name="Heiman D."/>
            <person name="Howarth C."/>
            <person name="Mehta T."/>
            <person name="Neiman D."/>
            <person name="Pearson M."/>
            <person name="Roberts A."/>
            <person name="Saif S."/>
            <person name="Shea T."/>
            <person name="Shenoy N."/>
            <person name="Sisk P."/>
            <person name="Stolte C."/>
            <person name="Sykes S."/>
            <person name="White J."/>
            <person name="Yandava C."/>
            <person name="Burger G."/>
            <person name="Gray M.W."/>
            <person name="Holland P.W.H."/>
            <person name="King N."/>
            <person name="Lang F.B.F."/>
            <person name="Roger A.J."/>
            <person name="Ruiz-Trillo I."/>
            <person name="Haas B."/>
            <person name="Nusbaum C."/>
            <person name="Birren B."/>
        </authorList>
    </citation>
    <scope>NUCLEOTIDE SEQUENCE [LARGE SCALE GENOMIC DNA]</scope>
    <source>
        <strain evidence="2 3">JP610</strain>
    </source>
</reference>
<feature type="non-terminal residue" evidence="2">
    <location>
        <position position="99"/>
    </location>
</feature>
<proteinExistence type="predicted"/>
<dbReference type="RefSeq" id="XP_014147025.1">
    <property type="nucleotide sequence ID" value="XM_014291550.1"/>
</dbReference>
<organism evidence="2 3">
    <name type="scientific">Sphaeroforma arctica JP610</name>
    <dbReference type="NCBI Taxonomy" id="667725"/>
    <lineage>
        <taxon>Eukaryota</taxon>
        <taxon>Ichthyosporea</taxon>
        <taxon>Ichthyophonida</taxon>
        <taxon>Sphaeroforma</taxon>
    </lineage>
</organism>
<evidence type="ECO:0000313" key="3">
    <source>
        <dbReference type="Proteomes" id="UP000054560"/>
    </source>
</evidence>
<dbReference type="GeneID" id="25914823"/>
<feature type="region of interest" description="Disordered" evidence="1">
    <location>
        <begin position="16"/>
        <end position="39"/>
    </location>
</feature>
<feature type="region of interest" description="Disordered" evidence="1">
    <location>
        <begin position="61"/>
        <end position="99"/>
    </location>
</feature>
<sequence>RASKYLHTTYISTYSLSEPSPHCPPQGSREGQTARSPRGFLPVWESGSLGLWDSEFGINNIKGKAPRRQGRKKSLSLSQAARKKSLSLSQPARKKRRLE</sequence>
<evidence type="ECO:0000313" key="2">
    <source>
        <dbReference type="EMBL" id="KNC73123.1"/>
    </source>
</evidence>
<feature type="non-terminal residue" evidence="2">
    <location>
        <position position="1"/>
    </location>
</feature>
<dbReference type="AlphaFoldDB" id="A0A0L0FAK6"/>
<accession>A0A0L0FAK6</accession>
<gene>
    <name evidence="2" type="ORF">SARC_14319</name>
</gene>